<proteinExistence type="predicted"/>
<keyword evidence="2" id="KW-1185">Reference proteome</keyword>
<name>A0A4Y7RPQ6_9FIRM</name>
<dbReference type="EMBL" id="QFFZ01000023">
    <property type="protein sequence ID" value="TEB10652.1"/>
    <property type="molecule type" value="Genomic_DNA"/>
</dbReference>
<accession>A0A4Y7RPQ6</accession>
<gene>
    <name evidence="1" type="ORF">Pmgp_02232</name>
</gene>
<reference evidence="1 2" key="1">
    <citation type="journal article" date="2018" name="Environ. Microbiol.">
        <title>Novel energy conservation strategies and behaviour of Pelotomaculum schinkii driving syntrophic propionate catabolism.</title>
        <authorList>
            <person name="Hidalgo-Ahumada C.A.P."/>
            <person name="Nobu M.K."/>
            <person name="Narihiro T."/>
            <person name="Tamaki H."/>
            <person name="Liu W.T."/>
            <person name="Kamagata Y."/>
            <person name="Stams A.J.M."/>
            <person name="Imachi H."/>
            <person name="Sousa D.Z."/>
        </authorList>
    </citation>
    <scope>NUCLEOTIDE SEQUENCE [LARGE SCALE GENOMIC DNA]</scope>
    <source>
        <strain evidence="1 2">MGP</strain>
    </source>
</reference>
<dbReference type="AlphaFoldDB" id="A0A4Y7RPQ6"/>
<evidence type="ECO:0000313" key="1">
    <source>
        <dbReference type="EMBL" id="TEB10652.1"/>
    </source>
</evidence>
<evidence type="ECO:0000313" key="2">
    <source>
        <dbReference type="Proteomes" id="UP000297597"/>
    </source>
</evidence>
<dbReference type="RefSeq" id="WP_134214061.1">
    <property type="nucleotide sequence ID" value="NZ_QFFZ01000023.1"/>
</dbReference>
<organism evidence="1 2">
    <name type="scientific">Pelotomaculum propionicicum</name>
    <dbReference type="NCBI Taxonomy" id="258475"/>
    <lineage>
        <taxon>Bacteria</taxon>
        <taxon>Bacillati</taxon>
        <taxon>Bacillota</taxon>
        <taxon>Clostridia</taxon>
        <taxon>Eubacteriales</taxon>
        <taxon>Desulfotomaculaceae</taxon>
        <taxon>Pelotomaculum</taxon>
    </lineage>
</organism>
<dbReference type="Proteomes" id="UP000297597">
    <property type="component" value="Unassembled WGS sequence"/>
</dbReference>
<sequence>MNKTEFDTIYREVLAEVKPILIREIQLHVHDIVHRPYPELIPKTQVIDELQKLFLDVVDKIFTESVRAANITVQKYHERINL</sequence>
<protein>
    <submittedName>
        <fullName evidence="1">Uncharacterized protein</fullName>
    </submittedName>
</protein>
<comment type="caution">
    <text evidence="1">The sequence shown here is derived from an EMBL/GenBank/DDBJ whole genome shotgun (WGS) entry which is preliminary data.</text>
</comment>